<keyword evidence="1" id="KW-0732">Signal</keyword>
<reference evidence="2" key="1">
    <citation type="journal article" date="2022" name="bioRxiv">
        <title>Sequencing and chromosome-scale assembly of the giantPleurodeles waltlgenome.</title>
        <authorList>
            <person name="Brown T."/>
            <person name="Elewa A."/>
            <person name="Iarovenko S."/>
            <person name="Subramanian E."/>
            <person name="Araus A.J."/>
            <person name="Petzold A."/>
            <person name="Susuki M."/>
            <person name="Suzuki K.-i.T."/>
            <person name="Hayashi T."/>
            <person name="Toyoda A."/>
            <person name="Oliveira C."/>
            <person name="Osipova E."/>
            <person name="Leigh N.D."/>
            <person name="Simon A."/>
            <person name="Yun M.H."/>
        </authorList>
    </citation>
    <scope>NUCLEOTIDE SEQUENCE</scope>
    <source>
        <strain evidence="2">20211129_DDA</strain>
        <tissue evidence="2">Liver</tissue>
    </source>
</reference>
<feature type="chain" id="PRO_5043328146" evidence="1">
    <location>
        <begin position="18"/>
        <end position="118"/>
    </location>
</feature>
<evidence type="ECO:0000313" key="2">
    <source>
        <dbReference type="EMBL" id="KAJ1141514.1"/>
    </source>
</evidence>
<feature type="signal peptide" evidence="1">
    <location>
        <begin position="1"/>
        <end position="17"/>
    </location>
</feature>
<protein>
    <submittedName>
        <fullName evidence="2">Uncharacterized protein</fullName>
    </submittedName>
</protein>
<organism evidence="2 3">
    <name type="scientific">Pleurodeles waltl</name>
    <name type="common">Iberian ribbed newt</name>
    <dbReference type="NCBI Taxonomy" id="8319"/>
    <lineage>
        <taxon>Eukaryota</taxon>
        <taxon>Metazoa</taxon>
        <taxon>Chordata</taxon>
        <taxon>Craniata</taxon>
        <taxon>Vertebrata</taxon>
        <taxon>Euteleostomi</taxon>
        <taxon>Amphibia</taxon>
        <taxon>Batrachia</taxon>
        <taxon>Caudata</taxon>
        <taxon>Salamandroidea</taxon>
        <taxon>Salamandridae</taxon>
        <taxon>Pleurodelinae</taxon>
        <taxon>Pleurodeles</taxon>
    </lineage>
</organism>
<dbReference type="EMBL" id="JANPWB010000010">
    <property type="protein sequence ID" value="KAJ1141514.1"/>
    <property type="molecule type" value="Genomic_DNA"/>
</dbReference>
<name>A0AAV7QR46_PLEWA</name>
<dbReference type="Proteomes" id="UP001066276">
    <property type="component" value="Chromosome 6"/>
</dbReference>
<sequence length="118" mass="13179">MLLIMMICFTITVSNLGRYALPIEGKGKDVQSCFRWPAHIQCANPKVQLLCYFNSGTLWAHGVGGIRKRKVPRRPDKQNNNPIQMLLTATGNSEPDISWISPEDTNSLALPIKISTLK</sequence>
<evidence type="ECO:0000256" key="1">
    <source>
        <dbReference type="SAM" id="SignalP"/>
    </source>
</evidence>
<keyword evidence="3" id="KW-1185">Reference proteome</keyword>
<accession>A0AAV7QR46</accession>
<proteinExistence type="predicted"/>
<comment type="caution">
    <text evidence="2">The sequence shown here is derived from an EMBL/GenBank/DDBJ whole genome shotgun (WGS) entry which is preliminary data.</text>
</comment>
<dbReference type="AlphaFoldDB" id="A0AAV7QR46"/>
<evidence type="ECO:0000313" key="3">
    <source>
        <dbReference type="Proteomes" id="UP001066276"/>
    </source>
</evidence>
<gene>
    <name evidence="2" type="ORF">NDU88_007844</name>
</gene>